<feature type="domain" description="Sugar 3,4-ketoisomerase QdtA cupin" evidence="1">
    <location>
        <begin position="25"/>
        <end position="141"/>
    </location>
</feature>
<sequence>MKDHSEVVVVEPPTEANRSVGFGRCMLIRLPSFTDERGVLAVVEREFGLPFDAKRCFMVFGVPEGQSRGGHSLRYSNEVMIGVNGSITLDIDDGETCWRVMLDDPTISVHVPTGVWSEQHTFSSDAVMIVLASNGYDADEFDSVRPVTL</sequence>
<evidence type="ECO:0000259" key="1">
    <source>
        <dbReference type="Pfam" id="PF05523"/>
    </source>
</evidence>
<organism evidence="2">
    <name type="scientific">freshwater metagenome</name>
    <dbReference type="NCBI Taxonomy" id="449393"/>
    <lineage>
        <taxon>unclassified sequences</taxon>
        <taxon>metagenomes</taxon>
        <taxon>ecological metagenomes</taxon>
    </lineage>
</organism>
<proteinExistence type="predicted"/>
<dbReference type="InterPro" id="IPR011051">
    <property type="entry name" value="RmlC_Cupin_sf"/>
</dbReference>
<dbReference type="AlphaFoldDB" id="A0A6J5YFT1"/>
<evidence type="ECO:0000313" key="2">
    <source>
        <dbReference type="EMBL" id="CAB4323327.1"/>
    </source>
</evidence>
<evidence type="ECO:0000313" key="3">
    <source>
        <dbReference type="EMBL" id="CAB4937012.1"/>
    </source>
</evidence>
<dbReference type="EMBL" id="CAFBNC010000044">
    <property type="protein sequence ID" value="CAB4937012.1"/>
    <property type="molecule type" value="Genomic_DNA"/>
</dbReference>
<dbReference type="InterPro" id="IPR008894">
    <property type="entry name" value="QdtA_cupin_dom"/>
</dbReference>
<reference evidence="2" key="1">
    <citation type="submission" date="2020-05" db="EMBL/GenBank/DDBJ databases">
        <authorList>
            <person name="Chiriac C."/>
            <person name="Salcher M."/>
            <person name="Ghai R."/>
            <person name="Kavagutti S V."/>
        </authorList>
    </citation>
    <scope>NUCLEOTIDE SEQUENCE</scope>
</reference>
<dbReference type="Pfam" id="PF05523">
    <property type="entry name" value="FdtA"/>
    <property type="match status" value="1"/>
</dbReference>
<dbReference type="SUPFAM" id="SSF51182">
    <property type="entry name" value="RmlC-like cupins"/>
    <property type="match status" value="1"/>
</dbReference>
<name>A0A6J5YFT1_9ZZZZ</name>
<dbReference type="EMBL" id="CAEMXZ010000038">
    <property type="protein sequence ID" value="CAB4323327.1"/>
    <property type="molecule type" value="Genomic_DNA"/>
</dbReference>
<accession>A0A6J5YFT1</accession>
<dbReference type="Gene3D" id="2.60.120.10">
    <property type="entry name" value="Jelly Rolls"/>
    <property type="match status" value="1"/>
</dbReference>
<dbReference type="InterPro" id="IPR014710">
    <property type="entry name" value="RmlC-like_jellyroll"/>
</dbReference>
<protein>
    <submittedName>
        <fullName evidence="2">Unannotated protein</fullName>
    </submittedName>
</protein>
<dbReference type="CDD" id="cd20292">
    <property type="entry name" value="cupin_QdtA-like"/>
    <property type="match status" value="1"/>
</dbReference>
<gene>
    <name evidence="2" type="ORF">UFOPK1392_01080</name>
    <name evidence="3" type="ORF">UFOPK3733_01032</name>
</gene>